<dbReference type="SMART" id="SM00400">
    <property type="entry name" value="ZnF_CHCC"/>
    <property type="match status" value="1"/>
</dbReference>
<dbReference type="InterPro" id="IPR050219">
    <property type="entry name" value="DnaG_primase"/>
</dbReference>
<dbReference type="Gene3D" id="3.90.580.10">
    <property type="entry name" value="Zinc finger, CHC2-type domain"/>
    <property type="match status" value="1"/>
</dbReference>
<protein>
    <recommendedName>
        <fullName evidence="12 13">DNA primase</fullName>
        <ecNumber evidence="12">2.7.7.101</ecNumber>
    </recommendedName>
</protein>
<dbReference type="SUPFAM" id="SSF57783">
    <property type="entry name" value="Zinc beta-ribbon"/>
    <property type="match status" value="1"/>
</dbReference>
<dbReference type="InterPro" id="IPR019475">
    <property type="entry name" value="DNA_primase_DnaB-bd"/>
</dbReference>
<evidence type="ECO:0000256" key="12">
    <source>
        <dbReference type="HAMAP-Rule" id="MF_00974"/>
    </source>
</evidence>
<comment type="catalytic activity">
    <reaction evidence="12">
        <text>ssDNA + n NTP = ssDNA/pppN(pN)n-1 hybrid + (n-1) diphosphate.</text>
        <dbReference type="EC" id="2.7.7.101"/>
    </reaction>
</comment>
<evidence type="ECO:0000313" key="17">
    <source>
        <dbReference type="Proteomes" id="UP001232117"/>
    </source>
</evidence>
<dbReference type="Pfam" id="PF13155">
    <property type="entry name" value="Toprim_2"/>
    <property type="match status" value="1"/>
</dbReference>
<evidence type="ECO:0000256" key="6">
    <source>
        <dbReference type="ARBA" id="ARBA00022723"/>
    </source>
</evidence>
<evidence type="ECO:0000256" key="5">
    <source>
        <dbReference type="ARBA" id="ARBA00022705"/>
    </source>
</evidence>
<dbReference type="Proteomes" id="UP001232117">
    <property type="component" value="Chromosome"/>
</dbReference>
<evidence type="ECO:0000256" key="13">
    <source>
        <dbReference type="PIRNR" id="PIRNR002811"/>
    </source>
</evidence>
<keyword evidence="3 12" id="KW-0808">Transferase</keyword>
<sequence length="658" mass="75653">MISKNTIDTVYETARVEEVIGDFVQLKRAGTNFKGLSPFSDERSPSFMVSPVKQIWKDFSSGKGGNVVAFLMEHEHFTYPEAIRYLAKKYNIEIEETEQTDEEKANADIKESMYLVSEFAKNYFHNTLLHSEEGKAIGLSYFKERGFTNETIQKFGLGYSPEAWDAFTKEALGKGYKLEFLESTGLTIPKEDKPFDRFKGRVMFPIHSMSGRVLGFGGRILTNDKKAAKYLNSPESEIYHKTKVLYGIYQAKQAIAKLNNCYLVEGYTDVIQFHQAGIENVVASSGTALTPDQIRLINRLTKNITVLFDGDAAGLRASIRGIDLILEEGMNVKVCAFPDGEDPDSFAKKTSYDDLIAYLENNAKDFIQFKASLLIKEAQNDPIKKADLIRDMVQSISKIPDRIQREIYIQECSRIMDISEQVLMSTLAQLVQKDIAEIGKKQKQEQKAFEIVKNETSIQTEKLDILYQLERKIIEILLLYGDMTEMFQDVLLKTNSEGKIEQIVEKKEYKVYQRIYLSLQEDEVELANPLFRALFNDLITYYLQNENSGIENYLKQLPEAFAQEVTDILMEDERLNLHNWDGQNIFVKQKKETISQYTSEIIISMREYLINKLILDLVNEFSDKLEEEQEELKVMINDYNKLKVNLTATIGRIRSTYI</sequence>
<keyword evidence="14" id="KW-0175">Coiled coil</keyword>
<evidence type="ECO:0000259" key="15">
    <source>
        <dbReference type="PROSITE" id="PS50880"/>
    </source>
</evidence>
<name>A0ABY8N8B6_9FLAO</name>
<keyword evidence="2 12" id="KW-0639">Primosome</keyword>
<dbReference type="InterPro" id="IPR030846">
    <property type="entry name" value="DnaG_bac"/>
</dbReference>
<dbReference type="InterPro" id="IPR034151">
    <property type="entry name" value="TOPRIM_DnaG_bac"/>
</dbReference>
<evidence type="ECO:0000256" key="4">
    <source>
        <dbReference type="ARBA" id="ARBA00022695"/>
    </source>
</evidence>
<accession>A0ABY8N8B6</accession>
<feature type="domain" description="Toprim" evidence="15">
    <location>
        <begin position="259"/>
        <end position="340"/>
    </location>
</feature>
<dbReference type="PANTHER" id="PTHR30313">
    <property type="entry name" value="DNA PRIMASE"/>
    <property type="match status" value="1"/>
</dbReference>
<gene>
    <name evidence="12 16" type="primary">dnaG</name>
    <name evidence="16" type="ORF">MG292_00945</name>
</gene>
<evidence type="ECO:0000256" key="3">
    <source>
        <dbReference type="ARBA" id="ARBA00022679"/>
    </source>
</evidence>
<keyword evidence="17" id="KW-1185">Reference proteome</keyword>
<dbReference type="RefSeq" id="WP_264532461.1">
    <property type="nucleotide sequence ID" value="NZ_CP092332.1"/>
</dbReference>
<dbReference type="CDD" id="cd03364">
    <property type="entry name" value="TOPRIM_DnaG_primases"/>
    <property type="match status" value="1"/>
</dbReference>
<dbReference type="Pfam" id="PF10410">
    <property type="entry name" value="DnaB_bind"/>
    <property type="match status" value="1"/>
</dbReference>
<evidence type="ECO:0000256" key="14">
    <source>
        <dbReference type="SAM" id="Coils"/>
    </source>
</evidence>
<keyword evidence="8 13" id="KW-0862">Zinc</keyword>
<comment type="cofactor">
    <cofactor evidence="13">
        <name>Zn(2+)</name>
        <dbReference type="ChEBI" id="CHEBI:29105"/>
    </cofactor>
    <text evidence="13">Binds 1 zinc ion per monomer.</text>
</comment>
<keyword evidence="11 12" id="KW-0804">Transcription</keyword>
<keyword evidence="9" id="KW-0460">Magnesium</keyword>
<proteinExistence type="inferred from homology"/>
<dbReference type="PROSITE" id="PS50880">
    <property type="entry name" value="TOPRIM"/>
    <property type="match status" value="1"/>
</dbReference>
<evidence type="ECO:0000313" key="16">
    <source>
        <dbReference type="EMBL" id="WGK94826.1"/>
    </source>
</evidence>
<dbReference type="EMBL" id="CP092332">
    <property type="protein sequence ID" value="WGK94826.1"/>
    <property type="molecule type" value="Genomic_DNA"/>
</dbReference>
<dbReference type="PIRSF" id="PIRSF002811">
    <property type="entry name" value="DnaG"/>
    <property type="match status" value="1"/>
</dbReference>
<dbReference type="EC" id="2.7.7.101" evidence="12"/>
<evidence type="ECO:0000256" key="1">
    <source>
        <dbReference type="ARBA" id="ARBA00022478"/>
    </source>
</evidence>
<comment type="caution">
    <text evidence="12">Lacks conserved residue(s) required for the propagation of feature annotation.</text>
</comment>
<dbReference type="InterPro" id="IPR002694">
    <property type="entry name" value="Znf_CHC2"/>
</dbReference>
<dbReference type="Gene3D" id="3.40.1360.10">
    <property type="match status" value="1"/>
</dbReference>
<feature type="coiled-coil region" evidence="14">
    <location>
        <begin position="611"/>
        <end position="645"/>
    </location>
</feature>
<evidence type="ECO:0000256" key="2">
    <source>
        <dbReference type="ARBA" id="ARBA00022515"/>
    </source>
</evidence>
<dbReference type="InterPro" id="IPR013264">
    <property type="entry name" value="DNAG_N"/>
</dbReference>
<keyword evidence="6 13" id="KW-0479">Metal-binding</keyword>
<dbReference type="InterPro" id="IPR037068">
    <property type="entry name" value="DNA_primase_core_N_sf"/>
</dbReference>
<comment type="similarity">
    <text evidence="12 13">Belongs to the DnaG primase family.</text>
</comment>
<dbReference type="HAMAP" id="MF_00974">
    <property type="entry name" value="DNA_primase_DnaG"/>
    <property type="match status" value="1"/>
</dbReference>
<evidence type="ECO:0000256" key="7">
    <source>
        <dbReference type="ARBA" id="ARBA00022771"/>
    </source>
</evidence>
<evidence type="ECO:0000256" key="9">
    <source>
        <dbReference type="ARBA" id="ARBA00022842"/>
    </source>
</evidence>
<dbReference type="Gene3D" id="3.90.980.10">
    <property type="entry name" value="DNA primase, catalytic core, N-terminal domain"/>
    <property type="match status" value="1"/>
</dbReference>
<keyword evidence="5 12" id="KW-0235">DNA replication</keyword>
<comment type="subunit">
    <text evidence="12">Monomer. Interacts with DnaB.</text>
</comment>
<keyword evidence="1 12" id="KW-0240">DNA-directed RNA polymerase</keyword>
<dbReference type="Pfam" id="PF08275">
    <property type="entry name" value="DNAG_N"/>
    <property type="match status" value="1"/>
</dbReference>
<evidence type="ECO:0000256" key="10">
    <source>
        <dbReference type="ARBA" id="ARBA00023125"/>
    </source>
</evidence>
<dbReference type="InterPro" id="IPR006295">
    <property type="entry name" value="DNA_primase_DnaG"/>
</dbReference>
<dbReference type="InterPro" id="IPR006171">
    <property type="entry name" value="TOPRIM_dom"/>
</dbReference>
<dbReference type="NCBIfam" id="TIGR01391">
    <property type="entry name" value="dnaG"/>
    <property type="match status" value="1"/>
</dbReference>
<evidence type="ECO:0000256" key="8">
    <source>
        <dbReference type="ARBA" id="ARBA00022833"/>
    </source>
</evidence>
<reference evidence="16 17" key="1">
    <citation type="submission" date="2023-06" db="EMBL/GenBank/DDBJ databases">
        <title>Complete Genome Sequence of Flavobacterium keumense K3R-10.</title>
        <authorList>
            <person name="Jeong H."/>
            <person name="Jhang S.Y."/>
            <person name="Kim J.N."/>
        </authorList>
    </citation>
    <scope>NUCLEOTIDE SEQUENCE [LARGE SCALE GENOMIC DNA]</scope>
    <source>
        <strain evidence="16 17">K3R-10</strain>
    </source>
</reference>
<evidence type="ECO:0000256" key="11">
    <source>
        <dbReference type="ARBA" id="ARBA00023163"/>
    </source>
</evidence>
<comment type="function">
    <text evidence="12 13">RNA polymerase that catalyzes the synthesis of short RNA molecules used as primers for DNA polymerase during DNA replication.</text>
</comment>
<dbReference type="Pfam" id="PF01807">
    <property type="entry name" value="Zn_ribbon_DnaG"/>
    <property type="match status" value="1"/>
</dbReference>
<dbReference type="InterPro" id="IPR036977">
    <property type="entry name" value="DNA_primase_Znf_CHC2"/>
</dbReference>
<keyword evidence="4 12" id="KW-0548">Nucleotidyltransferase</keyword>
<dbReference type="SMART" id="SM00493">
    <property type="entry name" value="TOPRIM"/>
    <property type="match status" value="1"/>
</dbReference>
<keyword evidence="7" id="KW-0863">Zinc-finger</keyword>
<dbReference type="SUPFAM" id="SSF56731">
    <property type="entry name" value="DNA primase core"/>
    <property type="match status" value="1"/>
</dbReference>
<dbReference type="PANTHER" id="PTHR30313:SF2">
    <property type="entry name" value="DNA PRIMASE"/>
    <property type="match status" value="1"/>
</dbReference>
<keyword evidence="10 12" id="KW-0238">DNA-binding</keyword>
<organism evidence="16 17">
    <name type="scientific">Flavobacterium keumense</name>
    <dbReference type="NCBI Taxonomy" id="1306518"/>
    <lineage>
        <taxon>Bacteria</taxon>
        <taxon>Pseudomonadati</taxon>
        <taxon>Bacteroidota</taxon>
        <taxon>Flavobacteriia</taxon>
        <taxon>Flavobacteriales</taxon>
        <taxon>Flavobacteriaceae</taxon>
        <taxon>Flavobacterium</taxon>
    </lineage>
</organism>